<dbReference type="CDD" id="cd11386">
    <property type="entry name" value="MCP_signal"/>
    <property type="match status" value="1"/>
</dbReference>
<dbReference type="InterPro" id="IPR004089">
    <property type="entry name" value="MCPsignal_dom"/>
</dbReference>
<dbReference type="InterPro" id="IPR004090">
    <property type="entry name" value="Chemotax_Me-accpt_rcpt"/>
</dbReference>
<evidence type="ECO:0000256" key="5">
    <source>
        <dbReference type="ARBA" id="ARBA00022692"/>
    </source>
</evidence>
<dbReference type="PRINTS" id="PR00260">
    <property type="entry name" value="CHEMTRNSDUCR"/>
</dbReference>
<dbReference type="InterPro" id="IPR033479">
    <property type="entry name" value="dCache_1"/>
</dbReference>
<keyword evidence="5" id="KW-0812">Transmembrane</keyword>
<keyword evidence="3" id="KW-0145">Chemotaxis</keyword>
<dbReference type="Proteomes" id="UP000502179">
    <property type="component" value="Chromosome"/>
</dbReference>
<dbReference type="GO" id="GO:0004888">
    <property type="term" value="F:transmembrane signaling receptor activity"/>
    <property type="evidence" value="ECO:0007669"/>
    <property type="project" value="InterPro"/>
</dbReference>
<dbReference type="GO" id="GO:0006935">
    <property type="term" value="P:chemotaxis"/>
    <property type="evidence" value="ECO:0007669"/>
    <property type="project" value="UniProtKB-KW"/>
</dbReference>
<name>A0A6G7PWY3_9BACT</name>
<evidence type="ECO:0000256" key="1">
    <source>
        <dbReference type="ARBA" id="ARBA00004429"/>
    </source>
</evidence>
<evidence type="ECO:0000256" key="3">
    <source>
        <dbReference type="ARBA" id="ARBA00022500"/>
    </source>
</evidence>
<accession>A0A6G7PWY3</accession>
<dbReference type="AlphaFoldDB" id="A0A6G7PWY3"/>
<dbReference type="InterPro" id="IPR000727">
    <property type="entry name" value="T_SNARE_dom"/>
</dbReference>
<evidence type="ECO:0000256" key="9">
    <source>
        <dbReference type="ARBA" id="ARBA00029447"/>
    </source>
</evidence>
<dbReference type="PANTHER" id="PTHR32089:SF112">
    <property type="entry name" value="LYSOZYME-LIKE PROTEIN-RELATED"/>
    <property type="match status" value="1"/>
</dbReference>
<dbReference type="SUPFAM" id="SSF58104">
    <property type="entry name" value="Methyl-accepting chemotaxis protein (MCP) signaling domain"/>
    <property type="match status" value="1"/>
</dbReference>
<gene>
    <name evidence="10" type="ORF">G4V39_06435</name>
</gene>
<dbReference type="GO" id="GO:0007165">
    <property type="term" value="P:signal transduction"/>
    <property type="evidence" value="ECO:0007669"/>
    <property type="project" value="UniProtKB-KW"/>
</dbReference>
<proteinExistence type="inferred from homology"/>
<dbReference type="Gene3D" id="1.10.287.950">
    <property type="entry name" value="Methyl-accepting chemotaxis protein"/>
    <property type="match status" value="1"/>
</dbReference>
<dbReference type="SMART" id="SM00283">
    <property type="entry name" value="MA"/>
    <property type="match status" value="1"/>
</dbReference>
<dbReference type="KEGG" id="tav:G4V39_06435"/>
<keyword evidence="4" id="KW-0997">Cell inner membrane</keyword>
<dbReference type="Pfam" id="PF02743">
    <property type="entry name" value="dCache_1"/>
    <property type="match status" value="1"/>
</dbReference>
<keyword evidence="7" id="KW-0472">Membrane</keyword>
<organism evidence="10 11">
    <name type="scientific">Thermosulfuriphilus ammonigenes</name>
    <dbReference type="NCBI Taxonomy" id="1936021"/>
    <lineage>
        <taxon>Bacteria</taxon>
        <taxon>Pseudomonadati</taxon>
        <taxon>Thermodesulfobacteriota</taxon>
        <taxon>Thermodesulfobacteria</taxon>
        <taxon>Thermodesulfobacteriales</taxon>
        <taxon>Thermodesulfobacteriaceae</taxon>
        <taxon>Thermosulfuriphilus</taxon>
    </lineage>
</organism>
<dbReference type="RefSeq" id="WP_166032141.1">
    <property type="nucleotide sequence ID" value="NZ_CP048877.1"/>
</dbReference>
<dbReference type="PROSITE" id="PS50111">
    <property type="entry name" value="CHEMOTAXIS_TRANSDUC_2"/>
    <property type="match status" value="1"/>
</dbReference>
<dbReference type="InterPro" id="IPR010916">
    <property type="entry name" value="TonB_box_CS"/>
</dbReference>
<reference evidence="10 11" key="1">
    <citation type="submission" date="2020-02" db="EMBL/GenBank/DDBJ databases">
        <title>Genome analysis of Thermosulfuriphilus ammonigenes ST65T, an anaerobic thermophilic chemolithoautotrophic bacterium isolated from a deep-sea hydrothermal vent.</title>
        <authorList>
            <person name="Slobodkina G."/>
            <person name="Allioux M."/>
            <person name="Merkel A."/>
            <person name="Alain K."/>
            <person name="Jebbar M."/>
            <person name="Slobodkin A."/>
        </authorList>
    </citation>
    <scope>NUCLEOTIDE SEQUENCE [LARGE SCALE GENOMIC DNA]</scope>
    <source>
        <strain evidence="10 11">ST65</strain>
    </source>
</reference>
<evidence type="ECO:0000256" key="7">
    <source>
        <dbReference type="ARBA" id="ARBA00023136"/>
    </source>
</evidence>
<sequence>MSWRNLFRLSIAGRLRFSIIGGVLLLTLASVLVAYFKGRALLLNSTSEHLVSLREAKAQEITHYFEFLGDSLSVMASNEEVKTALIDFSQAFKKAAAVVDLDLARRRLLEHYQSHFLPRINTEVPGVAPLRGASALLPRDPNALALQYLYIHEDFNRAPVGEKDRLVSLRLDFPYNRLHARHHPWFRQVLERLELYDIFLIDTQGNVVYTVFKEKDFATNLRHGPYARSGLAEAFRRASQAGADELVIVDFAPYEPSYNLPAAFMATPVFKAGQRIGVLCIQLSTATIDEIMSFHRRWADVGLGQTGEVYLVGPDKFMRNDSRFLDDLGPLVKKVGTTIGIIRVDTPAVAKALSGQRGVEMVTGYRGLPVFSAYAPLELPGGLHWAIVAEEAKEEIMAGPHRLAVYLLGAGLTLGVIVLALIGLLVDRSVIRPLKELVVTLKDSIVNADLTREISDTKVNCSEIQDCGQEACPSFGREGQCWYETGSYARRIHCIKLKDGTYKSCEECPVYRQAIVTEIDEITTFLHGFFRRLRELLNQVRHQGQKVVEESEMMIHAAAEMVTSAQTTEERSQQINQASQLASENVSGMAAALEEMTATISEVAKNTGEANAVAQEAAQEAGSAQEVIVHLQEASKKIGQISHLIGEIAEQTNLLALNATIEAARAGEAGKGFAVVAGEVKELARQTSQSVEEIDQVVRGLQERASQAVAAVERIVSVIQKVADFSTNVATAIEEQTSVINELSGNAQNVSTEVSGVSRMSEEIVAVVSQASSGAREVERAARDLRQLSEKLEEELNNFRI</sequence>
<keyword evidence="2" id="KW-1003">Cell membrane</keyword>
<evidence type="ECO:0000313" key="10">
    <source>
        <dbReference type="EMBL" id="QIJ71923.1"/>
    </source>
</evidence>
<keyword evidence="11" id="KW-1185">Reference proteome</keyword>
<evidence type="ECO:0000256" key="6">
    <source>
        <dbReference type="ARBA" id="ARBA00022989"/>
    </source>
</evidence>
<dbReference type="Pfam" id="PF00015">
    <property type="entry name" value="MCPsignal"/>
    <property type="match status" value="1"/>
</dbReference>
<keyword evidence="6" id="KW-1133">Transmembrane helix</keyword>
<comment type="subcellular location">
    <subcellularLocation>
        <location evidence="1">Cell inner membrane</location>
        <topology evidence="1">Multi-pass membrane protein</topology>
    </subcellularLocation>
</comment>
<evidence type="ECO:0000313" key="11">
    <source>
        <dbReference type="Proteomes" id="UP000502179"/>
    </source>
</evidence>
<evidence type="ECO:0000256" key="8">
    <source>
        <dbReference type="ARBA" id="ARBA00023224"/>
    </source>
</evidence>
<dbReference type="PROSITE" id="PS00430">
    <property type="entry name" value="TONB_DEPENDENT_REC_1"/>
    <property type="match status" value="1"/>
</dbReference>
<dbReference type="EMBL" id="CP048877">
    <property type="protein sequence ID" value="QIJ71923.1"/>
    <property type="molecule type" value="Genomic_DNA"/>
</dbReference>
<dbReference type="PANTHER" id="PTHR32089">
    <property type="entry name" value="METHYL-ACCEPTING CHEMOTAXIS PROTEIN MCPB"/>
    <property type="match status" value="1"/>
</dbReference>
<comment type="similarity">
    <text evidence="9">Belongs to the methyl-accepting chemotaxis (MCP) protein family.</text>
</comment>
<evidence type="ECO:0000256" key="2">
    <source>
        <dbReference type="ARBA" id="ARBA00022475"/>
    </source>
</evidence>
<protein>
    <submittedName>
        <fullName evidence="10">Methyl-accepting chemotaxis protein</fullName>
    </submittedName>
</protein>
<dbReference type="CDD" id="cd18774">
    <property type="entry name" value="PDC2_HK_sensor"/>
    <property type="match status" value="1"/>
</dbReference>
<keyword evidence="8" id="KW-0807">Transducer</keyword>
<dbReference type="PROSITE" id="PS50192">
    <property type="entry name" value="T_SNARE"/>
    <property type="match status" value="1"/>
</dbReference>
<evidence type="ECO:0000256" key="4">
    <source>
        <dbReference type="ARBA" id="ARBA00022519"/>
    </source>
</evidence>
<dbReference type="GO" id="GO:0005886">
    <property type="term" value="C:plasma membrane"/>
    <property type="evidence" value="ECO:0007669"/>
    <property type="project" value="UniProtKB-SubCell"/>
</dbReference>